<evidence type="ECO:0000256" key="2">
    <source>
        <dbReference type="ARBA" id="ARBA00022448"/>
    </source>
</evidence>
<comment type="subcellular location">
    <subcellularLocation>
        <location evidence="1">Membrane</location>
        <topology evidence="1">Multi-pass membrane protein</topology>
    </subcellularLocation>
</comment>
<keyword evidence="5 7" id="KW-0472">Membrane</keyword>
<keyword evidence="3 7" id="KW-0812">Transmembrane</keyword>
<feature type="transmembrane region" description="Helical" evidence="7">
    <location>
        <begin position="538"/>
        <end position="556"/>
    </location>
</feature>
<evidence type="ECO:0000256" key="7">
    <source>
        <dbReference type="SAM" id="Phobius"/>
    </source>
</evidence>
<accession>A0AAW2Z703</accession>
<keyword evidence="4 7" id="KW-1133">Transmembrane helix</keyword>
<evidence type="ECO:0000256" key="5">
    <source>
        <dbReference type="ARBA" id="ARBA00023136"/>
    </source>
</evidence>
<keyword evidence="2" id="KW-0813">Transport</keyword>
<evidence type="ECO:0000313" key="10">
    <source>
        <dbReference type="Proteomes" id="UP001431209"/>
    </source>
</evidence>
<organism evidence="9 10">
    <name type="scientific">Acrasis kona</name>
    <dbReference type="NCBI Taxonomy" id="1008807"/>
    <lineage>
        <taxon>Eukaryota</taxon>
        <taxon>Discoba</taxon>
        <taxon>Heterolobosea</taxon>
        <taxon>Tetramitia</taxon>
        <taxon>Eutetramitia</taxon>
        <taxon>Acrasidae</taxon>
        <taxon>Acrasis</taxon>
    </lineage>
</organism>
<dbReference type="InterPro" id="IPR051359">
    <property type="entry name" value="CaCA_antiporter"/>
</dbReference>
<evidence type="ECO:0000256" key="1">
    <source>
        <dbReference type="ARBA" id="ARBA00004141"/>
    </source>
</evidence>
<dbReference type="AlphaFoldDB" id="A0AAW2Z703"/>
<evidence type="ECO:0000256" key="3">
    <source>
        <dbReference type="ARBA" id="ARBA00022692"/>
    </source>
</evidence>
<sequence length="589" mass="66643">MKLFPSIKRRGNWHLVRSIVILALLFATFAWFHYKASFISNNQGSIERITTSNGLRRILSQQSPSNEEEEEGGKDEDGNSKLCHKVSRFIGDQCEFVKENCPNAMGGYINYMQIRYCGFQKASFLFYPISFLWVLVLFYLLSDTAETFFCPSLTEISRYLKLSPNVAGVTFLALGNGAPDIASIIAGVFSGSTGFGVGEPIGGGMFVVTAVMAAVTLFSEVQIDGGPFLRDTITYSISVVLWQSLLCLVIYSLYVSSVVIGRFVYLFISHKKKKRLERQEEETKNNTPFDESSALIMDDQQVSAEWLESPPEFINSSLGVQKININNNPTHHRELRRTESIYQNATFFPKIGLIYQPKETLVQHIPPVLTNVDDDSMLESIPTPTERGNRTLPRLGSVVYADHFVANVNVDEVSEDPSEYNYSGFWGGVRRNKDLFLKWIEWEDKAWYGKIFYLVEWPLILARNLTIPKADPEDWSKFFAVLVPLFMGPFVLFALNKIDMTVGNSPMPLWSLLVIIGLVFSLIIIFTTNRKEPPKYSFVFVFVAFFLSIIWIYITANELVSLLKSIGVMWQISDGILAITVLALGELSW</sequence>
<dbReference type="GO" id="GO:0016020">
    <property type="term" value="C:membrane"/>
    <property type="evidence" value="ECO:0007669"/>
    <property type="project" value="UniProtKB-SubCell"/>
</dbReference>
<dbReference type="InterPro" id="IPR004837">
    <property type="entry name" value="NaCa_Exmemb"/>
</dbReference>
<dbReference type="PANTHER" id="PTHR12266:SF0">
    <property type="entry name" value="MITOCHONDRIAL SODIUM_CALCIUM EXCHANGER PROTEIN"/>
    <property type="match status" value="1"/>
</dbReference>
<feature type="transmembrane region" description="Helical" evidence="7">
    <location>
        <begin position="568"/>
        <end position="587"/>
    </location>
</feature>
<keyword evidence="10" id="KW-1185">Reference proteome</keyword>
<feature type="transmembrane region" description="Helical" evidence="7">
    <location>
        <begin position="15"/>
        <end position="34"/>
    </location>
</feature>
<dbReference type="GO" id="GO:0008324">
    <property type="term" value="F:monoatomic cation transmembrane transporter activity"/>
    <property type="evidence" value="ECO:0007669"/>
    <property type="project" value="TreeGrafter"/>
</dbReference>
<gene>
    <name evidence="9" type="ORF">AKO1_005143</name>
</gene>
<feature type="transmembrane region" description="Helical" evidence="7">
    <location>
        <begin position="478"/>
        <end position="495"/>
    </location>
</feature>
<reference evidence="9 10" key="1">
    <citation type="submission" date="2024-03" db="EMBL/GenBank/DDBJ databases">
        <title>The Acrasis kona genome and developmental transcriptomes reveal deep origins of eukaryotic multicellular pathways.</title>
        <authorList>
            <person name="Sheikh S."/>
            <person name="Fu C.-J."/>
            <person name="Brown M.W."/>
            <person name="Baldauf S.L."/>
        </authorList>
    </citation>
    <scope>NUCLEOTIDE SEQUENCE [LARGE SCALE GENOMIC DNA]</scope>
    <source>
        <strain evidence="9 10">ATCC MYA-3509</strain>
    </source>
</reference>
<feature type="region of interest" description="Disordered" evidence="6">
    <location>
        <begin position="60"/>
        <end position="79"/>
    </location>
</feature>
<feature type="transmembrane region" description="Helical" evidence="7">
    <location>
        <begin position="162"/>
        <end position="189"/>
    </location>
</feature>
<proteinExistence type="predicted"/>
<comment type="caution">
    <text evidence="9">The sequence shown here is derived from an EMBL/GenBank/DDBJ whole genome shotgun (WGS) entry which is preliminary data.</text>
</comment>
<evidence type="ECO:0000256" key="4">
    <source>
        <dbReference type="ARBA" id="ARBA00022989"/>
    </source>
</evidence>
<name>A0AAW2Z703_9EUKA</name>
<feature type="transmembrane region" description="Helical" evidence="7">
    <location>
        <begin position="201"/>
        <end position="219"/>
    </location>
</feature>
<evidence type="ECO:0000256" key="6">
    <source>
        <dbReference type="SAM" id="MobiDB-lite"/>
    </source>
</evidence>
<feature type="transmembrane region" description="Helical" evidence="7">
    <location>
        <begin position="239"/>
        <end position="268"/>
    </location>
</feature>
<dbReference type="EMBL" id="JAOPGA020001043">
    <property type="protein sequence ID" value="KAL0484447.1"/>
    <property type="molecule type" value="Genomic_DNA"/>
</dbReference>
<feature type="domain" description="Sodium/calcium exchanger membrane region" evidence="8">
    <location>
        <begin position="132"/>
        <end position="254"/>
    </location>
</feature>
<dbReference type="Gene3D" id="1.20.1420.30">
    <property type="entry name" value="NCX, central ion-binding region"/>
    <property type="match status" value="1"/>
</dbReference>
<dbReference type="Proteomes" id="UP001431209">
    <property type="component" value="Unassembled WGS sequence"/>
</dbReference>
<feature type="domain" description="Sodium/calcium exchanger membrane region" evidence="8">
    <location>
        <begin position="541"/>
        <end position="585"/>
    </location>
</feature>
<dbReference type="Pfam" id="PF01699">
    <property type="entry name" value="Na_Ca_ex"/>
    <property type="match status" value="2"/>
</dbReference>
<feature type="transmembrane region" description="Helical" evidence="7">
    <location>
        <begin position="507"/>
        <end position="526"/>
    </location>
</feature>
<feature type="transmembrane region" description="Helical" evidence="7">
    <location>
        <begin position="124"/>
        <end position="142"/>
    </location>
</feature>
<dbReference type="InterPro" id="IPR044880">
    <property type="entry name" value="NCX_ion-bd_dom_sf"/>
</dbReference>
<protein>
    <submittedName>
        <fullName evidence="9">Cation/calcium exchanger CCX1</fullName>
    </submittedName>
</protein>
<evidence type="ECO:0000259" key="8">
    <source>
        <dbReference type="Pfam" id="PF01699"/>
    </source>
</evidence>
<dbReference type="PANTHER" id="PTHR12266">
    <property type="entry name" value="NA+/CA2+ K+ INDEPENDENT EXCHANGER"/>
    <property type="match status" value="1"/>
</dbReference>
<evidence type="ECO:0000313" key="9">
    <source>
        <dbReference type="EMBL" id="KAL0484447.1"/>
    </source>
</evidence>